<dbReference type="NCBIfam" id="TIGR02522">
    <property type="entry name" value="pilus_cpaD"/>
    <property type="match status" value="1"/>
</dbReference>
<dbReference type="AlphaFoldDB" id="A0A2C9D2D1"/>
<dbReference type="InterPro" id="IPR019027">
    <property type="entry name" value="Pilus_biogenesis_CpaD-related"/>
</dbReference>
<sequence>MSNKPSCIPAAKRGSRLRRERSGKAIALLAGMALATGLGACVNDGELTTSSLQATDYSVRHPIVLQDAETTLDIPVGHGTAGLDGRDRDNVLAFASEARDKGTGPLVILVPSGSGNERAAGYIAKSIRKAALKTGLSSRNIVTESYPVGDANIAAPVRLSFTKIAAGVPHPCGQWTENIYRGGYGSNDIDSEFGCSSQANLAAIVADPRDLITPRASTPVSVDRRAVVMGKWIKGEKTAASYGDDAMGQASSVGN</sequence>
<keyword evidence="2" id="KW-1185">Reference proteome</keyword>
<dbReference type="OrthoDB" id="9802674at2"/>
<keyword evidence="1" id="KW-0449">Lipoprotein</keyword>
<accession>A0A2C9D2D1</accession>
<gene>
    <name evidence="1" type="ORF">HDIA_0873</name>
</gene>
<proteinExistence type="predicted"/>
<dbReference type="RefSeq" id="WP_099554719.1">
    <property type="nucleotide sequence ID" value="NZ_LT960614.1"/>
</dbReference>
<organism evidence="1 2">
    <name type="scientific">Hartmannibacter diazotrophicus</name>
    <dbReference type="NCBI Taxonomy" id="1482074"/>
    <lineage>
        <taxon>Bacteria</taxon>
        <taxon>Pseudomonadati</taxon>
        <taxon>Pseudomonadota</taxon>
        <taxon>Alphaproteobacteria</taxon>
        <taxon>Hyphomicrobiales</taxon>
        <taxon>Pleomorphomonadaceae</taxon>
        <taxon>Hartmannibacter</taxon>
    </lineage>
</organism>
<name>A0A2C9D2D1_9HYPH</name>
<dbReference type="KEGG" id="hdi:HDIA_0873"/>
<evidence type="ECO:0000313" key="2">
    <source>
        <dbReference type="Proteomes" id="UP000223606"/>
    </source>
</evidence>
<dbReference type="InterPro" id="IPR013361">
    <property type="entry name" value="Pilus_CpaD"/>
</dbReference>
<evidence type="ECO:0000313" key="1">
    <source>
        <dbReference type="EMBL" id="SON54414.1"/>
    </source>
</evidence>
<reference evidence="2" key="1">
    <citation type="submission" date="2017-09" db="EMBL/GenBank/DDBJ databases">
        <title>Genome sequence of Nannocystis excedens DSM 71.</title>
        <authorList>
            <person name="Blom J."/>
        </authorList>
    </citation>
    <scope>NUCLEOTIDE SEQUENCE [LARGE SCALE GENOMIC DNA]</scope>
    <source>
        <strain evidence="2">type strain: E19</strain>
    </source>
</reference>
<dbReference type="Proteomes" id="UP000223606">
    <property type="component" value="Chromosome 1"/>
</dbReference>
<dbReference type="EMBL" id="LT960614">
    <property type="protein sequence ID" value="SON54414.1"/>
    <property type="molecule type" value="Genomic_DNA"/>
</dbReference>
<protein>
    <submittedName>
        <fullName evidence="1">Pilus (Caulobacter type) biogenesis lipoprotein CpaD</fullName>
    </submittedName>
</protein>
<dbReference type="Pfam" id="PF09476">
    <property type="entry name" value="Pilus_CpaD"/>
    <property type="match status" value="1"/>
</dbReference>